<name>A0A0L0DJN3_THETB</name>
<dbReference type="eggNOG" id="KOG2774">
    <property type="taxonomic scope" value="Eukaryota"/>
</dbReference>
<dbReference type="InterPro" id="IPR001509">
    <property type="entry name" value="Epimerase_deHydtase"/>
</dbReference>
<dbReference type="OMA" id="HWHASPR"/>
<sequence>MFRTMSMVAAGGMLRKHAAAGAAAALSSTAGACSGSNVLVTGALGQIGMELVDVLRANGDNVLATDIRRPHKSSSLGEFAYCDVTRPESLDEVIVNNDISVLVHLAGIVSGAAEANPRRAYEVNTLGQYNVISAALAHNLTVFSPSSIAAFGPTTPRDDVPNSTITEPTTNYGASKVYGESMGRWGAAKHGLDYRSLRYPGVISYKAPPGGGTTDYACAAPLAALTDGTYECYLAPETTMPFSYMPDILAGTAAFIAADRAALSTTTYNLTSCSFSAAEFMEAIKLRIPNFEVTYKPDLRQAIADSWPRSIDDSLARADWAWSPRYGLQEIVDDMLENMAKNLEGEA</sequence>
<accession>A0A0L0DJN3</accession>
<keyword evidence="4" id="KW-1185">Reference proteome</keyword>
<dbReference type="SUPFAM" id="SSF51735">
    <property type="entry name" value="NAD(P)-binding Rossmann-fold domains"/>
    <property type="match status" value="1"/>
</dbReference>
<dbReference type="Gene3D" id="3.40.50.720">
    <property type="entry name" value="NAD(P)-binding Rossmann-like Domain"/>
    <property type="match status" value="1"/>
</dbReference>
<dbReference type="Pfam" id="PF01370">
    <property type="entry name" value="Epimerase"/>
    <property type="match status" value="1"/>
</dbReference>
<dbReference type="PANTHER" id="PTHR42687">
    <property type="entry name" value="L-THREONINE 3-DEHYDROGENASE"/>
    <property type="match status" value="1"/>
</dbReference>
<reference evidence="3 4" key="1">
    <citation type="submission" date="2010-05" db="EMBL/GenBank/DDBJ databases">
        <title>The Genome Sequence of Thecamonas trahens ATCC 50062.</title>
        <authorList>
            <consortium name="The Broad Institute Genome Sequencing Platform"/>
            <person name="Russ C."/>
            <person name="Cuomo C."/>
            <person name="Shea T."/>
            <person name="Young S.K."/>
            <person name="Zeng Q."/>
            <person name="Koehrsen M."/>
            <person name="Haas B."/>
            <person name="Borodovsky M."/>
            <person name="Guigo R."/>
            <person name="Alvarado L."/>
            <person name="Berlin A."/>
            <person name="Bochicchio J."/>
            <person name="Borenstein D."/>
            <person name="Chapman S."/>
            <person name="Chen Z."/>
            <person name="Freedman E."/>
            <person name="Gellesch M."/>
            <person name="Goldberg J."/>
            <person name="Griggs A."/>
            <person name="Gujja S."/>
            <person name="Heilman E."/>
            <person name="Heiman D."/>
            <person name="Hepburn T."/>
            <person name="Howarth C."/>
            <person name="Jen D."/>
            <person name="Larson L."/>
            <person name="Mehta T."/>
            <person name="Park D."/>
            <person name="Pearson M."/>
            <person name="Roberts A."/>
            <person name="Saif S."/>
            <person name="Shenoy N."/>
            <person name="Sisk P."/>
            <person name="Stolte C."/>
            <person name="Sykes S."/>
            <person name="Thomson T."/>
            <person name="Walk T."/>
            <person name="White J."/>
            <person name="Yandava C."/>
            <person name="Burger G."/>
            <person name="Gray M.W."/>
            <person name="Holland P.W.H."/>
            <person name="King N."/>
            <person name="Lang F.B.F."/>
            <person name="Roger A.J."/>
            <person name="Ruiz-Trillo I."/>
            <person name="Lander E."/>
            <person name="Nusbaum C."/>
        </authorList>
    </citation>
    <scope>NUCLEOTIDE SEQUENCE [LARGE SCALE GENOMIC DNA]</scope>
    <source>
        <strain evidence="3 4">ATCC 50062</strain>
    </source>
</reference>
<feature type="domain" description="NAD-dependent epimerase/dehydratase" evidence="2">
    <location>
        <begin position="38"/>
        <end position="270"/>
    </location>
</feature>
<protein>
    <submittedName>
        <fullName evidence="3">L-threonine 3-dehydrogenase</fullName>
    </submittedName>
</protein>
<dbReference type="PROSITE" id="PS51257">
    <property type="entry name" value="PROKAR_LIPOPROTEIN"/>
    <property type="match status" value="1"/>
</dbReference>
<evidence type="ECO:0000313" key="4">
    <source>
        <dbReference type="Proteomes" id="UP000054408"/>
    </source>
</evidence>
<dbReference type="RefSeq" id="XP_013755176.1">
    <property type="nucleotide sequence ID" value="XM_013899722.1"/>
</dbReference>
<gene>
    <name evidence="3" type="ORF">AMSG_08484</name>
</gene>
<dbReference type="GO" id="GO:0006567">
    <property type="term" value="P:L-threonine catabolic process"/>
    <property type="evidence" value="ECO:0007669"/>
    <property type="project" value="TreeGrafter"/>
</dbReference>
<evidence type="ECO:0000259" key="2">
    <source>
        <dbReference type="Pfam" id="PF01370"/>
    </source>
</evidence>
<dbReference type="Proteomes" id="UP000054408">
    <property type="component" value="Unassembled WGS sequence"/>
</dbReference>
<dbReference type="InterPro" id="IPR036291">
    <property type="entry name" value="NAD(P)-bd_dom_sf"/>
</dbReference>
<dbReference type="PANTHER" id="PTHR42687:SF1">
    <property type="entry name" value="L-THREONINE 3-DEHYDROGENASE, MITOCHONDRIAL"/>
    <property type="match status" value="1"/>
</dbReference>
<comment type="similarity">
    <text evidence="1">Belongs to the NAD(P)-dependent epimerase/dehydratase family.</text>
</comment>
<dbReference type="OrthoDB" id="331544at2759"/>
<dbReference type="AlphaFoldDB" id="A0A0L0DJN3"/>
<dbReference type="GeneID" id="25567171"/>
<dbReference type="STRING" id="461836.A0A0L0DJN3"/>
<organism evidence="3 4">
    <name type="scientific">Thecamonas trahens ATCC 50062</name>
    <dbReference type="NCBI Taxonomy" id="461836"/>
    <lineage>
        <taxon>Eukaryota</taxon>
        <taxon>Apusozoa</taxon>
        <taxon>Apusomonadida</taxon>
        <taxon>Apusomonadidae</taxon>
        <taxon>Thecamonas</taxon>
    </lineage>
</organism>
<dbReference type="InterPro" id="IPR051225">
    <property type="entry name" value="NAD(P)_epim/dehydratase"/>
</dbReference>
<dbReference type="EMBL" id="GL349474">
    <property type="protein sequence ID" value="KNC52619.1"/>
    <property type="molecule type" value="Genomic_DNA"/>
</dbReference>
<dbReference type="GO" id="GO:0008743">
    <property type="term" value="F:L-threonine 3-dehydrogenase activity"/>
    <property type="evidence" value="ECO:0007669"/>
    <property type="project" value="TreeGrafter"/>
</dbReference>
<evidence type="ECO:0000313" key="3">
    <source>
        <dbReference type="EMBL" id="KNC52619.1"/>
    </source>
</evidence>
<evidence type="ECO:0000256" key="1">
    <source>
        <dbReference type="ARBA" id="ARBA00007637"/>
    </source>
</evidence>
<proteinExistence type="inferred from homology"/>